<dbReference type="Pfam" id="PF08264">
    <property type="entry name" value="Anticodon_1"/>
    <property type="match status" value="1"/>
</dbReference>
<dbReference type="HAMAP" id="MF_02003">
    <property type="entry name" value="Ile_tRNA_synth_type2"/>
    <property type="match status" value="1"/>
</dbReference>
<dbReference type="InterPro" id="IPR014729">
    <property type="entry name" value="Rossmann-like_a/b/a_fold"/>
</dbReference>
<dbReference type="CDD" id="cd00818">
    <property type="entry name" value="IleRS_core"/>
    <property type="match status" value="1"/>
</dbReference>
<accession>A0ABW5CZG6</accession>
<comment type="caution">
    <text evidence="11">The sequence shown here is derived from an EMBL/GenBank/DDBJ whole genome shotgun (WGS) entry which is preliminary data.</text>
</comment>
<dbReference type="RefSeq" id="WP_250428501.1">
    <property type="nucleotide sequence ID" value="NZ_JALPRR010000001.1"/>
</dbReference>
<keyword evidence="8" id="KW-0862">Zinc</keyword>
<evidence type="ECO:0000256" key="4">
    <source>
        <dbReference type="ARBA" id="ARBA00022917"/>
    </source>
</evidence>
<dbReference type="EC" id="6.1.1.5" evidence="8"/>
<organism evidence="11 12">
    <name type="scientific">Pontibacter ruber</name>
    <dbReference type="NCBI Taxonomy" id="1343895"/>
    <lineage>
        <taxon>Bacteria</taxon>
        <taxon>Pseudomonadati</taxon>
        <taxon>Bacteroidota</taxon>
        <taxon>Cytophagia</taxon>
        <taxon>Cytophagales</taxon>
        <taxon>Hymenobacteraceae</taxon>
        <taxon>Pontibacter</taxon>
    </lineage>
</organism>
<dbReference type="InterPro" id="IPR013155">
    <property type="entry name" value="M/V/L/I-tRNA-synth_anticd-bd"/>
</dbReference>
<keyword evidence="8" id="KW-0479">Metal-binding</keyword>
<comment type="similarity">
    <text evidence="8">Belongs to the class-I aminoacyl-tRNA synthetase family. IleS type 2 subfamily.</text>
</comment>
<evidence type="ECO:0000256" key="2">
    <source>
        <dbReference type="ARBA" id="ARBA00022741"/>
    </source>
</evidence>
<dbReference type="Pfam" id="PF00133">
    <property type="entry name" value="tRNA-synt_1"/>
    <property type="match status" value="1"/>
</dbReference>
<evidence type="ECO:0000256" key="5">
    <source>
        <dbReference type="ARBA" id="ARBA00023146"/>
    </source>
</evidence>
<comment type="catalytic activity">
    <reaction evidence="7 8">
        <text>tRNA(Ile) + L-isoleucine + ATP = L-isoleucyl-tRNA(Ile) + AMP + diphosphate</text>
        <dbReference type="Rhea" id="RHEA:11060"/>
        <dbReference type="Rhea" id="RHEA-COMP:9666"/>
        <dbReference type="Rhea" id="RHEA-COMP:9695"/>
        <dbReference type="ChEBI" id="CHEBI:30616"/>
        <dbReference type="ChEBI" id="CHEBI:33019"/>
        <dbReference type="ChEBI" id="CHEBI:58045"/>
        <dbReference type="ChEBI" id="CHEBI:78442"/>
        <dbReference type="ChEBI" id="CHEBI:78528"/>
        <dbReference type="ChEBI" id="CHEBI:456215"/>
        <dbReference type="EC" id="6.1.1.5"/>
    </reaction>
</comment>
<comment type="function">
    <text evidence="6 8">Catalyzes the attachment of isoleucine to tRNA(Ile). As IleRS can inadvertently accommodate and process structurally similar amino acids such as valine, to avoid such errors it has two additional distinct tRNA(Ile)-dependent editing activities. One activity is designated as 'pretransfer' editing and involves the hydrolysis of activated Val-AMP. The other activity is designated 'posttransfer' editing and involves deacylation of mischarged Val-tRNA(Ile).</text>
</comment>
<keyword evidence="4 8" id="KW-0648">Protein biosynthesis</keyword>
<evidence type="ECO:0000256" key="1">
    <source>
        <dbReference type="ARBA" id="ARBA00022598"/>
    </source>
</evidence>
<comment type="subcellular location">
    <subcellularLocation>
        <location evidence="8">Cytoplasm</location>
    </subcellularLocation>
</comment>
<protein>
    <recommendedName>
        <fullName evidence="8">Isoleucine--tRNA ligase</fullName>
        <ecNumber evidence="8">6.1.1.5</ecNumber>
    </recommendedName>
    <alternativeName>
        <fullName evidence="8">Isoleucyl-tRNA synthetase</fullName>
        <shortName evidence="8">IleRS</shortName>
    </alternativeName>
</protein>
<keyword evidence="5 8" id="KW-0030">Aminoacyl-tRNA synthetase</keyword>
<dbReference type="PRINTS" id="PR00984">
    <property type="entry name" value="TRNASYNTHILE"/>
</dbReference>
<dbReference type="InterPro" id="IPR023586">
    <property type="entry name" value="Ile-tRNA-ligase_type2"/>
</dbReference>
<evidence type="ECO:0000256" key="6">
    <source>
        <dbReference type="ARBA" id="ARBA00025217"/>
    </source>
</evidence>
<dbReference type="PANTHER" id="PTHR42780:SF1">
    <property type="entry name" value="ISOLEUCINE--TRNA LIGASE, CYTOPLASMIC"/>
    <property type="match status" value="1"/>
</dbReference>
<evidence type="ECO:0000313" key="12">
    <source>
        <dbReference type="Proteomes" id="UP001597374"/>
    </source>
</evidence>
<keyword evidence="12" id="KW-1185">Reference proteome</keyword>
<dbReference type="Gene3D" id="3.40.50.620">
    <property type="entry name" value="HUPs"/>
    <property type="match status" value="2"/>
</dbReference>
<dbReference type="SUPFAM" id="SSF50677">
    <property type="entry name" value="ValRS/IleRS/LeuRS editing domain"/>
    <property type="match status" value="1"/>
</dbReference>
<dbReference type="InterPro" id="IPR002301">
    <property type="entry name" value="Ile-tRNA-ligase"/>
</dbReference>
<feature type="binding site" evidence="8">
    <location>
        <position position="661"/>
    </location>
    <ligand>
        <name>ATP</name>
        <dbReference type="ChEBI" id="CHEBI:30616"/>
    </ligand>
</feature>
<sequence length="1115" mass="128191">MKYNEYKNLNYAQLGEDVLAFWKEHRIFEKSVATREGNDPFVFFEGPPSANGTPGIHHVMARAVKDIFCRYKTLKGYQVNRKGGWDTHGLPVELQVEKELGITKEDIGKKITVEEYNQRCRETVMRFKSQWDDLTEKMGYWVDLNNPYITFENEYIESVWALLKKLYDKDLLYKGYTIQPYSPGAGTGLSSHELNQPGCYKMVKDTTIVAQFEVKKITRNMFLFEYEEEKVYFLAWTTTPWTLPANTALAVGKGIKYVKVKTYNPYTYEPISVILAKDLVSRFFNPKAADLALTDYSSGDKLIPYKVVEEFTGADLAGVEYHQLMPYVQPDKPAFRVVVGDFVTTEDGTGIVHISPTFGADDFRVAAQNDIPALLVLDENGKPSPLVDKQGRFVKEVTDFAGMYVKNYTGEDESATDYKPTDVLIAIKLKEEGKAFKVEKYEHTYPHCWRTDKPVLYYPLDSWFIKTTAVKDRLIELNKTINWKPESTGTGRFGNWLENLVDWNLSRSRYWGTPLPIWRTEDGEEEICIGSIAELSEEIDRAVDKGFMEASVEINDLHRPYVDNIVLVSDSGKPMYRETDLIDVWFDSGAMPYAQWHYPIENEETFRQNFPADFIAEGVDQTRGWFFTLHALGVMLEDSVAFKNVIANGLVLDKNGNKMSKRLGNAIDPFDMIGTYGPDAVRWYMIANAPPWDNLKFNPEGVVETQRRFFGTLQNTYSFFALYANLDNFTYAEQDVPLERRTESDRWIISKLNTLVADVDTYFNDYDPTRAARAIQDFVVDDLSNWYVRLNRKRFWKGEYNEDKIAAYQTLYTCLEVIAKLASPIAPFYTEQLYRDLNHVSRKHREESVHLAYYPEVEHTAIDKDLEERMQLAQTISSLVHSLRKKHFIKVRQPLQRILIPVLNEHTRQQIQAVEDLIMSEVNIKHVEYIDDTSGILVKKIKPNFKKLGQVFGPKMKLVAAAVQQMNQDDIAHLEREGGFEVRLSEDETAVLTPDDVEISSEDIPGWLVASEGRLTVALDVTITEELKQEGIARDIVNRIQNLRKDSNLEVQDKIHIALLPTSPEVVAAVENYRDYIAIETQALSLEFVNELPDATLLDIDEYQVYIRIRTEALA</sequence>
<dbReference type="InterPro" id="IPR033709">
    <property type="entry name" value="Anticodon_Ile_ABEc"/>
</dbReference>
<reference evidence="12" key="1">
    <citation type="journal article" date="2019" name="Int. J. Syst. Evol. Microbiol.">
        <title>The Global Catalogue of Microorganisms (GCM) 10K type strain sequencing project: providing services to taxonomists for standard genome sequencing and annotation.</title>
        <authorList>
            <consortium name="The Broad Institute Genomics Platform"/>
            <consortium name="The Broad Institute Genome Sequencing Center for Infectious Disease"/>
            <person name="Wu L."/>
            <person name="Ma J."/>
        </authorList>
    </citation>
    <scope>NUCLEOTIDE SEQUENCE [LARGE SCALE GENOMIC DNA]</scope>
    <source>
        <strain evidence="12">CGMCC 4.1782</strain>
    </source>
</reference>
<name>A0ABW5CZG6_9BACT</name>
<keyword evidence="2 8" id="KW-0547">Nucleotide-binding</keyword>
<feature type="short sequence motif" description="'KMSKS' region" evidence="8">
    <location>
        <begin position="658"/>
        <end position="662"/>
    </location>
</feature>
<keyword evidence="8" id="KW-0963">Cytoplasm</keyword>
<dbReference type="CDD" id="cd07961">
    <property type="entry name" value="Anticodon_Ia_Ile_ABEc"/>
    <property type="match status" value="1"/>
</dbReference>
<dbReference type="SUPFAM" id="SSF52374">
    <property type="entry name" value="Nucleotidylyl transferase"/>
    <property type="match status" value="1"/>
</dbReference>
<dbReference type="EMBL" id="JBHUIM010000001">
    <property type="protein sequence ID" value="MFD2246723.1"/>
    <property type="molecule type" value="Genomic_DNA"/>
</dbReference>
<feature type="domain" description="Methionyl/Valyl/Leucyl/Isoleucyl-tRNA synthetase anticodon-binding" evidence="10">
    <location>
        <begin position="745"/>
        <end position="897"/>
    </location>
</feature>
<comment type="domain">
    <text evidence="8">IleRS has two distinct active sites: one for aminoacylation and one for editing. The misactivated valine is translocated from the active site to the editing site, which sterically excludes the correctly activated isoleucine. The single editing site contains two valyl binding pockets, one specific for each substrate (Val-AMP or Val-tRNA(Ile)).</text>
</comment>
<dbReference type="Proteomes" id="UP001597374">
    <property type="component" value="Unassembled WGS sequence"/>
</dbReference>
<dbReference type="InterPro" id="IPR009080">
    <property type="entry name" value="tRNAsynth_Ia_anticodon-bd"/>
</dbReference>
<evidence type="ECO:0000256" key="8">
    <source>
        <dbReference type="HAMAP-Rule" id="MF_02003"/>
    </source>
</evidence>
<gene>
    <name evidence="8 11" type="primary">ileS</name>
    <name evidence="11" type="ORF">ACFSKP_10695</name>
</gene>
<dbReference type="PANTHER" id="PTHR42780">
    <property type="entry name" value="SOLEUCYL-TRNA SYNTHETASE"/>
    <property type="match status" value="1"/>
</dbReference>
<evidence type="ECO:0000313" key="11">
    <source>
        <dbReference type="EMBL" id="MFD2246723.1"/>
    </source>
</evidence>
<keyword evidence="1 8" id="KW-0436">Ligase</keyword>
<evidence type="ECO:0000256" key="7">
    <source>
        <dbReference type="ARBA" id="ARBA00048359"/>
    </source>
</evidence>
<proteinExistence type="inferred from homology"/>
<feature type="domain" description="Aminoacyl-tRNA synthetase class Ia" evidence="9">
    <location>
        <begin position="18"/>
        <end position="696"/>
    </location>
</feature>
<keyword evidence="3 8" id="KW-0067">ATP-binding</keyword>
<dbReference type="InterPro" id="IPR009008">
    <property type="entry name" value="Val/Leu/Ile-tRNA-synth_edit"/>
</dbReference>
<dbReference type="GO" id="GO:0004822">
    <property type="term" value="F:isoleucine-tRNA ligase activity"/>
    <property type="evidence" value="ECO:0007669"/>
    <property type="project" value="UniProtKB-EC"/>
</dbReference>
<dbReference type="SUPFAM" id="SSF47323">
    <property type="entry name" value="Anticodon-binding domain of a subclass of class I aminoacyl-tRNA synthetases"/>
    <property type="match status" value="2"/>
</dbReference>
<comment type="subunit">
    <text evidence="8">Monomer.</text>
</comment>
<feature type="short sequence motif" description="'HIGH' region" evidence="8">
    <location>
        <begin position="48"/>
        <end position="58"/>
    </location>
</feature>
<dbReference type="NCBIfam" id="TIGR00392">
    <property type="entry name" value="ileS"/>
    <property type="match status" value="1"/>
</dbReference>
<dbReference type="Gene3D" id="1.10.730.10">
    <property type="entry name" value="Isoleucyl-tRNA Synthetase, Domain 1"/>
    <property type="match status" value="1"/>
</dbReference>
<evidence type="ECO:0000259" key="9">
    <source>
        <dbReference type="Pfam" id="PF00133"/>
    </source>
</evidence>
<dbReference type="Gene3D" id="3.90.740.10">
    <property type="entry name" value="Valyl/Leucyl/Isoleucyl-tRNA synthetase, editing domain"/>
    <property type="match status" value="1"/>
</dbReference>
<dbReference type="Pfam" id="PF19302">
    <property type="entry name" value="DUF5915"/>
    <property type="match status" value="1"/>
</dbReference>
<comment type="cofactor">
    <cofactor evidence="8">
        <name>Zn(2+)</name>
        <dbReference type="ChEBI" id="CHEBI:29105"/>
    </cofactor>
</comment>
<dbReference type="InterPro" id="IPR002300">
    <property type="entry name" value="aa-tRNA-synth_Ia"/>
</dbReference>
<evidence type="ECO:0000259" key="10">
    <source>
        <dbReference type="Pfam" id="PF08264"/>
    </source>
</evidence>
<evidence type="ECO:0000256" key="3">
    <source>
        <dbReference type="ARBA" id="ARBA00022840"/>
    </source>
</evidence>